<keyword evidence="3" id="KW-0808">Transferase</keyword>
<sequence length="104" mass="11989">LFENVMSLNRIKATFTGIMDSGRVNEWIVTEKLGGGRKAKSPNNVEGDVEKLGDEEIKAITKGRKKSQRRFWDRYHFPELMVGLFLTLSGCYDAMFQKKGYFVY</sequence>
<dbReference type="GO" id="GO:0051753">
    <property type="term" value="F:mannan synthase activity"/>
    <property type="evidence" value="ECO:0007669"/>
    <property type="project" value="TreeGrafter"/>
</dbReference>
<evidence type="ECO:0000256" key="7">
    <source>
        <dbReference type="ARBA" id="ARBA00023136"/>
    </source>
</evidence>
<gene>
    <name evidence="8" type="primary">CSLA11_1</name>
    <name evidence="8" type="ORF">g.12272</name>
</gene>
<feature type="non-terminal residue" evidence="8">
    <location>
        <position position="104"/>
    </location>
</feature>
<keyword evidence="6" id="KW-0333">Golgi apparatus</keyword>
<dbReference type="AlphaFoldDB" id="A0A1D1YD98"/>
<evidence type="ECO:0000256" key="5">
    <source>
        <dbReference type="ARBA" id="ARBA00022989"/>
    </source>
</evidence>
<feature type="non-terminal residue" evidence="8">
    <location>
        <position position="1"/>
    </location>
</feature>
<proteinExistence type="predicted"/>
<organism evidence="8">
    <name type="scientific">Anthurium amnicola</name>
    <dbReference type="NCBI Taxonomy" id="1678845"/>
    <lineage>
        <taxon>Eukaryota</taxon>
        <taxon>Viridiplantae</taxon>
        <taxon>Streptophyta</taxon>
        <taxon>Embryophyta</taxon>
        <taxon>Tracheophyta</taxon>
        <taxon>Spermatophyta</taxon>
        <taxon>Magnoliopsida</taxon>
        <taxon>Liliopsida</taxon>
        <taxon>Araceae</taxon>
        <taxon>Pothoideae</taxon>
        <taxon>Potheae</taxon>
        <taxon>Anthurium</taxon>
    </lineage>
</organism>
<protein>
    <submittedName>
        <fullName evidence="8">Putative mannan synthase 11</fullName>
    </submittedName>
</protein>
<keyword evidence="2" id="KW-0328">Glycosyltransferase</keyword>
<evidence type="ECO:0000256" key="6">
    <source>
        <dbReference type="ARBA" id="ARBA00023034"/>
    </source>
</evidence>
<evidence type="ECO:0000313" key="8">
    <source>
        <dbReference type="EMBL" id="JAT52616.1"/>
    </source>
</evidence>
<keyword evidence="5" id="KW-1133">Transmembrane helix</keyword>
<dbReference type="EMBL" id="GDJX01015320">
    <property type="protein sequence ID" value="JAT52616.1"/>
    <property type="molecule type" value="Transcribed_RNA"/>
</dbReference>
<keyword evidence="4" id="KW-0812">Transmembrane</keyword>
<name>A0A1D1YD98_9ARAE</name>
<evidence type="ECO:0000256" key="4">
    <source>
        <dbReference type="ARBA" id="ARBA00022692"/>
    </source>
</evidence>
<reference evidence="8" key="1">
    <citation type="submission" date="2015-07" db="EMBL/GenBank/DDBJ databases">
        <title>Transcriptome Assembly of Anthurium amnicola.</title>
        <authorList>
            <person name="Suzuki J."/>
        </authorList>
    </citation>
    <scope>NUCLEOTIDE SEQUENCE</scope>
</reference>
<dbReference type="PANTHER" id="PTHR32044:SF58">
    <property type="entry name" value="GLUCOMANNAN 4-BETA-MANNOSYLTRANSFERASE 11-RELATED"/>
    <property type="match status" value="1"/>
</dbReference>
<keyword evidence="7" id="KW-0472">Membrane</keyword>
<comment type="subcellular location">
    <subcellularLocation>
        <location evidence="1">Golgi apparatus membrane</location>
    </subcellularLocation>
</comment>
<accession>A0A1D1YD98</accession>
<dbReference type="GO" id="GO:0000139">
    <property type="term" value="C:Golgi membrane"/>
    <property type="evidence" value="ECO:0007669"/>
    <property type="project" value="UniProtKB-SubCell"/>
</dbReference>
<evidence type="ECO:0000256" key="2">
    <source>
        <dbReference type="ARBA" id="ARBA00022676"/>
    </source>
</evidence>
<evidence type="ECO:0000256" key="1">
    <source>
        <dbReference type="ARBA" id="ARBA00004394"/>
    </source>
</evidence>
<dbReference type="PANTHER" id="PTHR32044">
    <property type="entry name" value="GLUCOMANNAN 4-BETA-MANNOSYLTRANSFERASE 9"/>
    <property type="match status" value="1"/>
</dbReference>
<evidence type="ECO:0000256" key="3">
    <source>
        <dbReference type="ARBA" id="ARBA00022679"/>
    </source>
</evidence>